<feature type="region of interest" description="Disordered" evidence="4">
    <location>
        <begin position="249"/>
        <end position="284"/>
    </location>
</feature>
<dbReference type="OrthoDB" id="10071381at2759"/>
<comment type="subcellular location">
    <subcellularLocation>
        <location evidence="1">Nucleus</location>
    </subcellularLocation>
</comment>
<feature type="region of interest" description="Disordered" evidence="4">
    <location>
        <begin position="400"/>
        <end position="437"/>
    </location>
</feature>
<feature type="domain" description="Rad21/Rec8-like protein C-terminal eukaryotic" evidence="5">
    <location>
        <begin position="515"/>
        <end position="562"/>
    </location>
</feature>
<dbReference type="KEGG" id="sre:PTSG_04404"/>
<dbReference type="eggNOG" id="KOG1213">
    <property type="taxonomic scope" value="Eukaryota"/>
</dbReference>
<accession>F2U8G5</accession>
<dbReference type="FunCoup" id="F2U8G5">
    <property type="interactions" value="1964"/>
</dbReference>
<dbReference type="STRING" id="946362.F2U8G5"/>
<comment type="similarity">
    <text evidence="2">Belongs to the rad21 family.</text>
</comment>
<dbReference type="AlphaFoldDB" id="F2U8G5"/>
<dbReference type="GO" id="GO:1990414">
    <property type="term" value="P:replication-born double-strand break repair via sister chromatid exchange"/>
    <property type="evidence" value="ECO:0007669"/>
    <property type="project" value="TreeGrafter"/>
</dbReference>
<evidence type="ECO:0000313" key="8">
    <source>
        <dbReference type="Proteomes" id="UP000007799"/>
    </source>
</evidence>
<proteinExistence type="inferred from homology"/>
<dbReference type="Pfam" id="PF04824">
    <property type="entry name" value="Rad21_Rec8"/>
    <property type="match status" value="1"/>
</dbReference>
<reference evidence="7" key="1">
    <citation type="submission" date="2009-08" db="EMBL/GenBank/DDBJ databases">
        <title>Annotation of Salpingoeca rosetta.</title>
        <authorList>
            <consortium name="The Broad Institute Genome Sequencing Platform"/>
            <person name="Russ C."/>
            <person name="Cuomo C."/>
            <person name="Burger G."/>
            <person name="Gray M.W."/>
            <person name="Holland P.W.H."/>
            <person name="King N."/>
            <person name="Lang F.B.F."/>
            <person name="Roger A.J."/>
            <person name="Ruiz-Trillo I."/>
            <person name="Young S.K."/>
            <person name="Zeng Q."/>
            <person name="Gargeya S."/>
            <person name="Alvarado L."/>
            <person name="Berlin A."/>
            <person name="Chapman S.B."/>
            <person name="Chen Z."/>
            <person name="Freedman E."/>
            <person name="Gellesch M."/>
            <person name="Goldberg J."/>
            <person name="Griggs A."/>
            <person name="Gujja S."/>
            <person name="Heilman E."/>
            <person name="Heiman D."/>
            <person name="Howarth C."/>
            <person name="Mehta T."/>
            <person name="Neiman D."/>
            <person name="Pearson M."/>
            <person name="Roberts A."/>
            <person name="Saif S."/>
            <person name="Shea T."/>
            <person name="Shenoy N."/>
            <person name="Sisk P."/>
            <person name="Stolte C."/>
            <person name="Sykes S."/>
            <person name="White J."/>
            <person name="Yandava C."/>
            <person name="Haas B."/>
            <person name="Nusbaum C."/>
            <person name="Birren B."/>
        </authorList>
    </citation>
    <scope>NUCLEOTIDE SEQUENCE [LARGE SCALE GENOMIC DNA]</scope>
    <source>
        <strain evidence="7">ATCC 50818</strain>
    </source>
</reference>
<dbReference type="GO" id="GO:0005634">
    <property type="term" value="C:nucleus"/>
    <property type="evidence" value="ECO:0007669"/>
    <property type="project" value="UniProtKB-SubCell"/>
</dbReference>
<dbReference type="PANTHER" id="PTHR12585:SF69">
    <property type="entry name" value="FI11703P"/>
    <property type="match status" value="1"/>
</dbReference>
<dbReference type="InParanoid" id="F2U8G5"/>
<dbReference type="EMBL" id="GL832964">
    <property type="protein sequence ID" value="EGD72673.1"/>
    <property type="molecule type" value="Genomic_DNA"/>
</dbReference>
<dbReference type="GO" id="GO:0003682">
    <property type="term" value="F:chromatin binding"/>
    <property type="evidence" value="ECO:0007669"/>
    <property type="project" value="TreeGrafter"/>
</dbReference>
<feature type="region of interest" description="Disordered" evidence="4">
    <location>
        <begin position="174"/>
        <end position="234"/>
    </location>
</feature>
<dbReference type="InterPro" id="IPR006909">
    <property type="entry name" value="Rad21/Rec8_C_eu"/>
</dbReference>
<feature type="region of interest" description="Disordered" evidence="4">
    <location>
        <begin position="556"/>
        <end position="583"/>
    </location>
</feature>
<dbReference type="SUPFAM" id="SSF46785">
    <property type="entry name" value="Winged helix' DNA-binding domain"/>
    <property type="match status" value="1"/>
</dbReference>
<dbReference type="InterPro" id="IPR039781">
    <property type="entry name" value="Rad21/Rec8-like"/>
</dbReference>
<protein>
    <recommendedName>
        <fullName evidence="9">Double-strand-break repair protein rad21</fullName>
    </recommendedName>
</protein>
<evidence type="ECO:0000256" key="4">
    <source>
        <dbReference type="SAM" id="MobiDB-lite"/>
    </source>
</evidence>
<dbReference type="PANTHER" id="PTHR12585">
    <property type="entry name" value="SCC1 / RAD21 FAMILY MEMBER"/>
    <property type="match status" value="1"/>
</dbReference>
<gene>
    <name evidence="7" type="ORF">PTSG_04404</name>
</gene>
<evidence type="ECO:0000256" key="3">
    <source>
        <dbReference type="ARBA" id="ARBA00023242"/>
    </source>
</evidence>
<keyword evidence="8" id="KW-1185">Reference proteome</keyword>
<dbReference type="Proteomes" id="UP000007799">
    <property type="component" value="Unassembled WGS sequence"/>
</dbReference>
<dbReference type="GeneID" id="16075078"/>
<dbReference type="RefSeq" id="XP_004994496.1">
    <property type="nucleotide sequence ID" value="XM_004994439.1"/>
</dbReference>
<dbReference type="OMA" id="HEDIHEM"/>
<dbReference type="Gene3D" id="1.10.10.580">
    <property type="entry name" value="Structural maintenance of chromosome 1. Chain E"/>
    <property type="match status" value="1"/>
</dbReference>
<dbReference type="InterPro" id="IPR036390">
    <property type="entry name" value="WH_DNA-bd_sf"/>
</dbReference>
<feature type="domain" description="Rad21/Rec8-like protein N-terminal" evidence="6">
    <location>
        <begin position="1"/>
        <end position="100"/>
    </location>
</feature>
<evidence type="ECO:0000259" key="5">
    <source>
        <dbReference type="Pfam" id="PF04824"/>
    </source>
</evidence>
<feature type="compositionally biased region" description="Acidic residues" evidence="4">
    <location>
        <begin position="564"/>
        <end position="577"/>
    </location>
</feature>
<dbReference type="InterPro" id="IPR006910">
    <property type="entry name" value="Rad21_Rec8_N"/>
</dbReference>
<keyword evidence="3" id="KW-0539">Nucleus</keyword>
<evidence type="ECO:0000256" key="1">
    <source>
        <dbReference type="ARBA" id="ARBA00004123"/>
    </source>
</evidence>
<evidence type="ECO:0008006" key="9">
    <source>
        <dbReference type="Google" id="ProtNLM"/>
    </source>
</evidence>
<organism evidence="8">
    <name type="scientific">Salpingoeca rosetta (strain ATCC 50818 / BSB-021)</name>
    <dbReference type="NCBI Taxonomy" id="946362"/>
    <lineage>
        <taxon>Eukaryota</taxon>
        <taxon>Choanoflagellata</taxon>
        <taxon>Craspedida</taxon>
        <taxon>Salpingoecidae</taxon>
        <taxon>Salpingoeca</taxon>
    </lineage>
</organism>
<dbReference type="GO" id="GO:0008278">
    <property type="term" value="C:cohesin complex"/>
    <property type="evidence" value="ECO:0007669"/>
    <property type="project" value="InterPro"/>
</dbReference>
<dbReference type="Pfam" id="PF04825">
    <property type="entry name" value="Rad21_Rec8_N"/>
    <property type="match status" value="1"/>
</dbReference>
<evidence type="ECO:0000256" key="2">
    <source>
        <dbReference type="ARBA" id="ARBA00009870"/>
    </source>
</evidence>
<evidence type="ECO:0000313" key="7">
    <source>
        <dbReference type="EMBL" id="EGD72673.1"/>
    </source>
</evidence>
<dbReference type="GO" id="GO:0007062">
    <property type="term" value="P:sister chromatid cohesion"/>
    <property type="evidence" value="ECO:0007669"/>
    <property type="project" value="InterPro"/>
</dbReference>
<dbReference type="InterPro" id="IPR023093">
    <property type="entry name" value="ScpA-like_C"/>
</dbReference>
<evidence type="ECO:0000259" key="6">
    <source>
        <dbReference type="Pfam" id="PF04825"/>
    </source>
</evidence>
<sequence>MFYSEYVLAKRGPLGKYWLAAHWTKKLSRKQIAEANVVEACENIAQPEVKLALRTSGHLLLGVVRIHDTKQRTLMNDCAEAFTRIQLVFRPGVVDLPEGQGQAAFNAITLQDDVPGLDEEFLDFDADMFEPTSGITSSYIVPRKEDITLQDHFVISMSQQEPSFEDTLLDDMAPIEPGRAPELGRDDTTDISRGGPDFSHDVTVDQSAMSFDKALPDEMDYPPMPDDPFANLEPEPMELAGVDQPIAEEAEEQQQQQQQQPQEEEEELRPTQAQEEEEPVIPLQLDELTIEPRVSRKRAKRLVIDSHIDVPSDTMRAHLAENGCDDISKAPYTPDFLDKELVYDMTPISFYGAKRRLAKTEPPETLIHSTSLIFGEHPLLRTLLKKRVKWMTPENTPALAAAATEPAEEEGEEHEVRVEEELGADEQAAKRARTTTDLEEQEMYAGDFDAPAPMDETAHDMTFGGDMTADMTLPEPEQEAVEQVDVLTAEQYEDAGWSRRSKQVLDSFRMQLSKEKSLSYNKLTRGFNRKEAAHMLHEVLVLTTKGFIEVDQEEPYADITISEAEGDDDADDSEDVGSEGVTA</sequence>
<name>F2U8G5_SALR5</name>